<dbReference type="STRING" id="171383.AKJ31_20445"/>
<organism evidence="2 3">
    <name type="scientific">Vibrio hepatarius</name>
    <dbReference type="NCBI Taxonomy" id="171383"/>
    <lineage>
        <taxon>Bacteria</taxon>
        <taxon>Pseudomonadati</taxon>
        <taxon>Pseudomonadota</taxon>
        <taxon>Gammaproteobacteria</taxon>
        <taxon>Vibrionales</taxon>
        <taxon>Vibrionaceae</taxon>
        <taxon>Vibrio</taxon>
        <taxon>Vibrio oreintalis group</taxon>
    </lineage>
</organism>
<sequence length="158" mass="18115">MVHQHLLNTKMTTIISNTKQRVTVKRGPNLLYLLTVTLCLVAGYWLGKQSSVVRYLPETTTTQNQAPSQNLLDASCARMYINDMESSGDTRVQIRAVQGAWFELNSSIFCHVVSNNFTDHNGYIRQENNVQTYFSIRKEYVSKRLSESEFKKLTDIQS</sequence>
<gene>
    <name evidence="2" type="ORF">AKJ31_20445</name>
</gene>
<dbReference type="PATRIC" id="fig|171383.3.peg.4178"/>
<evidence type="ECO:0000313" key="3">
    <source>
        <dbReference type="Proteomes" id="UP000037530"/>
    </source>
</evidence>
<evidence type="ECO:0000313" key="2">
    <source>
        <dbReference type="EMBL" id="KOO05784.1"/>
    </source>
</evidence>
<reference evidence="3" key="1">
    <citation type="submission" date="2015-08" db="EMBL/GenBank/DDBJ databases">
        <title>Vibrio galatheae sp. nov., a novel member of the Vibrionaceae family isolated from the Solomon Islands.</title>
        <authorList>
            <person name="Giubergia S."/>
            <person name="Machado H."/>
            <person name="Mateiu R.V."/>
            <person name="Gram L."/>
        </authorList>
    </citation>
    <scope>NUCLEOTIDE SEQUENCE [LARGE SCALE GENOMIC DNA]</scope>
    <source>
        <strain evidence="3">DSM 19134</strain>
    </source>
</reference>
<name>A0A0M0HUP1_9VIBR</name>
<evidence type="ECO:0000256" key="1">
    <source>
        <dbReference type="SAM" id="Phobius"/>
    </source>
</evidence>
<feature type="transmembrane region" description="Helical" evidence="1">
    <location>
        <begin position="29"/>
        <end position="47"/>
    </location>
</feature>
<keyword evidence="1" id="KW-1133">Transmembrane helix</keyword>
<dbReference type="EMBL" id="LHPI01000027">
    <property type="protein sequence ID" value="KOO05784.1"/>
    <property type="molecule type" value="Genomic_DNA"/>
</dbReference>
<dbReference type="Proteomes" id="UP000037530">
    <property type="component" value="Unassembled WGS sequence"/>
</dbReference>
<keyword evidence="1" id="KW-0472">Membrane</keyword>
<keyword evidence="1" id="KW-0812">Transmembrane</keyword>
<proteinExistence type="predicted"/>
<accession>A0A0M0HUP1</accession>
<dbReference type="AlphaFoldDB" id="A0A0M0HUP1"/>
<comment type="caution">
    <text evidence="2">The sequence shown here is derived from an EMBL/GenBank/DDBJ whole genome shotgun (WGS) entry which is preliminary data.</text>
</comment>
<protein>
    <submittedName>
        <fullName evidence="2">Uncharacterized protein</fullName>
    </submittedName>
</protein>
<keyword evidence="3" id="KW-1185">Reference proteome</keyword>